<dbReference type="EMBL" id="CP119311">
    <property type="protein sequence ID" value="WEK35883.1"/>
    <property type="molecule type" value="Genomic_DNA"/>
</dbReference>
<evidence type="ECO:0000259" key="1">
    <source>
        <dbReference type="PROSITE" id="PS50011"/>
    </source>
</evidence>
<name>A0AAJ6BG74_9BACT</name>
<dbReference type="GO" id="GO:0005737">
    <property type="term" value="C:cytoplasm"/>
    <property type="evidence" value="ECO:0007669"/>
    <property type="project" value="TreeGrafter"/>
</dbReference>
<reference evidence="2" key="1">
    <citation type="submission" date="2023-03" db="EMBL/GenBank/DDBJ databases">
        <title>Andean soil-derived lignocellulolytic bacterial consortium as a source of novel taxa and putative plastic-active enzymes.</title>
        <authorList>
            <person name="Diaz-Garcia L."/>
            <person name="Chuvochina M."/>
            <person name="Feuerriegel G."/>
            <person name="Bunk B."/>
            <person name="Sproer C."/>
            <person name="Streit W.R."/>
            <person name="Rodriguez L.M."/>
            <person name="Overmann J."/>
            <person name="Jimenez D.J."/>
        </authorList>
    </citation>
    <scope>NUCLEOTIDE SEQUENCE</scope>
    <source>
        <strain evidence="2">MAG 7</strain>
    </source>
</reference>
<evidence type="ECO:0000313" key="2">
    <source>
        <dbReference type="EMBL" id="WEK35883.1"/>
    </source>
</evidence>
<dbReference type="SMART" id="SM00220">
    <property type="entry name" value="S_TKc"/>
    <property type="match status" value="1"/>
</dbReference>
<dbReference type="SUPFAM" id="SSF56112">
    <property type="entry name" value="Protein kinase-like (PK-like)"/>
    <property type="match status" value="1"/>
</dbReference>
<feature type="domain" description="Protein kinase" evidence="1">
    <location>
        <begin position="23"/>
        <end position="336"/>
    </location>
</feature>
<sequence length="351" mass="40112">MVNPAENLVGTTLAGDWKVIEKVKPKDGNSGGCFSICYHVKKGKQKAFLKVWDLALALKQPDFMEAIQLISTAYKYELELLNLCLGKKMDKVVSIIGSGQFIPEENNPGGYPISYFIFELADMTIRDHVLNEVILIDNACLMRSIHNVAVAISQLHSAGIAHQDIKPSNILLFNKDGHSKVADLGRAESVAKQSLFFEHVIAGDPLYAPPELKYRFTHPEWDVRRKATDLYHLGSLVCFYYTQCPMTSLYMTFLPIQYHWKHWKGDYQSVLPYLKEAFVEALNFLRDCLEDKFTDPAISNEILSLVKFLCDPDPLYRGHPDNRNLVPNRYSMERFITILDRLARRFESKSL</sequence>
<evidence type="ECO:0000313" key="3">
    <source>
        <dbReference type="Proteomes" id="UP001220610"/>
    </source>
</evidence>
<dbReference type="InterPro" id="IPR008271">
    <property type="entry name" value="Ser/Thr_kinase_AS"/>
</dbReference>
<protein>
    <submittedName>
        <fullName evidence="2">Lipopolysaccharide kinase InaA family protein</fullName>
    </submittedName>
</protein>
<gene>
    <name evidence="2" type="ORF">P0Y53_00095</name>
</gene>
<dbReference type="PROSITE" id="PS50011">
    <property type="entry name" value="PROTEIN_KINASE_DOM"/>
    <property type="match status" value="1"/>
</dbReference>
<dbReference type="PROSITE" id="PS00108">
    <property type="entry name" value="PROTEIN_KINASE_ST"/>
    <property type="match status" value="1"/>
</dbReference>
<dbReference type="InterPro" id="IPR000719">
    <property type="entry name" value="Prot_kinase_dom"/>
</dbReference>
<organism evidence="2 3">
    <name type="scientific">Candidatus Pseudobacter hemicellulosilyticus</name>
    <dbReference type="NCBI Taxonomy" id="3121375"/>
    <lineage>
        <taxon>Bacteria</taxon>
        <taxon>Pseudomonadati</taxon>
        <taxon>Bacteroidota</taxon>
        <taxon>Chitinophagia</taxon>
        <taxon>Chitinophagales</taxon>
        <taxon>Chitinophagaceae</taxon>
        <taxon>Pseudobacter</taxon>
    </lineage>
</organism>
<dbReference type="Proteomes" id="UP001220610">
    <property type="component" value="Chromosome"/>
</dbReference>
<dbReference type="AlphaFoldDB" id="A0AAJ6BG74"/>
<dbReference type="PANTHER" id="PTHR44167">
    <property type="entry name" value="OVARIAN-SPECIFIC SERINE/THREONINE-PROTEIN KINASE LOK-RELATED"/>
    <property type="match status" value="1"/>
</dbReference>
<dbReference type="GO" id="GO:0005524">
    <property type="term" value="F:ATP binding"/>
    <property type="evidence" value="ECO:0007669"/>
    <property type="project" value="InterPro"/>
</dbReference>
<proteinExistence type="predicted"/>
<keyword evidence="2" id="KW-0808">Transferase</keyword>
<dbReference type="PANTHER" id="PTHR44167:SF24">
    <property type="entry name" value="SERINE_THREONINE-PROTEIN KINASE CHK2"/>
    <property type="match status" value="1"/>
</dbReference>
<keyword evidence="2" id="KW-0418">Kinase</keyword>
<accession>A0AAJ6BG74</accession>
<dbReference type="Pfam" id="PF00069">
    <property type="entry name" value="Pkinase"/>
    <property type="match status" value="1"/>
</dbReference>
<dbReference type="Gene3D" id="1.10.510.10">
    <property type="entry name" value="Transferase(Phosphotransferase) domain 1"/>
    <property type="match status" value="1"/>
</dbReference>
<dbReference type="InterPro" id="IPR011009">
    <property type="entry name" value="Kinase-like_dom_sf"/>
</dbReference>
<dbReference type="GO" id="GO:0004674">
    <property type="term" value="F:protein serine/threonine kinase activity"/>
    <property type="evidence" value="ECO:0007669"/>
    <property type="project" value="TreeGrafter"/>
</dbReference>